<reference evidence="2" key="1">
    <citation type="journal article" date="2020" name="mSystems">
        <title>Genome- and Community-Level Interaction Insights into Carbon Utilization and Element Cycling Functions of Hydrothermarchaeota in Hydrothermal Sediment.</title>
        <authorList>
            <person name="Zhou Z."/>
            <person name="Liu Y."/>
            <person name="Xu W."/>
            <person name="Pan J."/>
            <person name="Luo Z.H."/>
            <person name="Li M."/>
        </authorList>
    </citation>
    <scope>NUCLEOTIDE SEQUENCE [LARGE SCALE GENOMIC DNA]</scope>
    <source>
        <strain evidence="2">SpSt-853</strain>
    </source>
</reference>
<dbReference type="CDD" id="cd02440">
    <property type="entry name" value="AdoMet_MTases"/>
    <property type="match status" value="1"/>
</dbReference>
<evidence type="ECO:0000259" key="1">
    <source>
        <dbReference type="Pfam" id="PF08241"/>
    </source>
</evidence>
<dbReference type="PANTHER" id="PTHR43861">
    <property type="entry name" value="TRANS-ACONITATE 2-METHYLTRANSFERASE-RELATED"/>
    <property type="match status" value="1"/>
</dbReference>
<organism evidence="2">
    <name type="scientific">Desulfobacca acetoxidans</name>
    <dbReference type="NCBI Taxonomy" id="60893"/>
    <lineage>
        <taxon>Bacteria</taxon>
        <taxon>Pseudomonadati</taxon>
        <taxon>Thermodesulfobacteriota</taxon>
        <taxon>Desulfobaccia</taxon>
        <taxon>Desulfobaccales</taxon>
        <taxon>Desulfobaccaceae</taxon>
        <taxon>Desulfobacca</taxon>
    </lineage>
</organism>
<dbReference type="EMBL" id="DTKJ01000033">
    <property type="protein sequence ID" value="HGZ11484.1"/>
    <property type="molecule type" value="Genomic_DNA"/>
</dbReference>
<dbReference type="InterPro" id="IPR029063">
    <property type="entry name" value="SAM-dependent_MTases_sf"/>
</dbReference>
<evidence type="ECO:0000313" key="2">
    <source>
        <dbReference type="EMBL" id="HGZ11484.1"/>
    </source>
</evidence>
<dbReference type="GO" id="GO:0008757">
    <property type="term" value="F:S-adenosylmethionine-dependent methyltransferase activity"/>
    <property type="evidence" value="ECO:0007669"/>
    <property type="project" value="InterPro"/>
</dbReference>
<name>A0A7C5ESZ3_9BACT</name>
<dbReference type="Pfam" id="PF08241">
    <property type="entry name" value="Methyltransf_11"/>
    <property type="match status" value="1"/>
</dbReference>
<dbReference type="Gene3D" id="3.40.50.150">
    <property type="entry name" value="Vaccinia Virus protein VP39"/>
    <property type="match status" value="1"/>
</dbReference>
<keyword evidence="2" id="KW-0489">Methyltransferase</keyword>
<feature type="domain" description="Methyltransferase type 11" evidence="1">
    <location>
        <begin position="55"/>
        <end position="151"/>
    </location>
</feature>
<gene>
    <name evidence="2" type="ORF">ENW48_04645</name>
</gene>
<proteinExistence type="predicted"/>
<dbReference type="InterPro" id="IPR013216">
    <property type="entry name" value="Methyltransf_11"/>
</dbReference>
<sequence>MGHYHEVTWTGEAIQRFWEYFTLNQAAHAHHFSKIFGEAIVRVARKYAGLKGLVVDLGCGPGYLIPYLLNLGLSIKALDSSPHSVQLVQEHFGRHAGFQGAQVGDLCALPLCDEEADFIFLIEVLEHLKPEETPRALAEIFRILKPGGCLFLTVPHQEDLDSQKIACPECGCVFHRVQHQQSFRVEHLTEMLVGQGFQPLRVTALNFRDYAGSGLKRLEGWLRRTLAGFRRRPRWQPHLVAIARRP</sequence>
<dbReference type="AlphaFoldDB" id="A0A7C5ESZ3"/>
<protein>
    <submittedName>
        <fullName evidence="2">Class I SAM-dependent methyltransferase</fullName>
    </submittedName>
</protein>
<accession>A0A7C5ESZ3</accession>
<dbReference type="GO" id="GO:0032259">
    <property type="term" value="P:methylation"/>
    <property type="evidence" value="ECO:0007669"/>
    <property type="project" value="UniProtKB-KW"/>
</dbReference>
<comment type="caution">
    <text evidence="2">The sequence shown here is derived from an EMBL/GenBank/DDBJ whole genome shotgun (WGS) entry which is preliminary data.</text>
</comment>
<keyword evidence="2" id="KW-0808">Transferase</keyword>
<dbReference type="SUPFAM" id="SSF53335">
    <property type="entry name" value="S-adenosyl-L-methionine-dependent methyltransferases"/>
    <property type="match status" value="1"/>
</dbReference>